<dbReference type="VEuPathDB" id="TriTrypDB:LdBPK_030300.1"/>
<organism evidence="4 5">
    <name type="scientific">Leishmania donovani</name>
    <dbReference type="NCBI Taxonomy" id="5661"/>
    <lineage>
        <taxon>Eukaryota</taxon>
        <taxon>Discoba</taxon>
        <taxon>Euglenozoa</taxon>
        <taxon>Kinetoplastea</taxon>
        <taxon>Metakinetoplastina</taxon>
        <taxon>Trypanosomatida</taxon>
        <taxon>Trypanosomatidae</taxon>
        <taxon>Leishmaniinae</taxon>
        <taxon>Leishmania</taxon>
    </lineage>
</organism>
<feature type="coiled-coil region" evidence="2">
    <location>
        <begin position="2193"/>
        <end position="2276"/>
    </location>
</feature>
<feature type="region of interest" description="Disordered" evidence="3">
    <location>
        <begin position="3150"/>
        <end position="3218"/>
    </location>
</feature>
<feature type="compositionally biased region" description="Low complexity" evidence="3">
    <location>
        <begin position="1533"/>
        <end position="1548"/>
    </location>
</feature>
<feature type="compositionally biased region" description="Basic and acidic residues" evidence="3">
    <location>
        <begin position="135"/>
        <end position="154"/>
    </location>
</feature>
<feature type="region of interest" description="Disordered" evidence="3">
    <location>
        <begin position="1213"/>
        <end position="1239"/>
    </location>
</feature>
<evidence type="ECO:0000256" key="1">
    <source>
        <dbReference type="ARBA" id="ARBA00023054"/>
    </source>
</evidence>
<feature type="compositionally biased region" description="Low complexity" evidence="3">
    <location>
        <begin position="1855"/>
        <end position="1873"/>
    </location>
</feature>
<feature type="compositionally biased region" description="Low complexity" evidence="3">
    <location>
        <begin position="913"/>
        <end position="931"/>
    </location>
</feature>
<feature type="compositionally biased region" description="Polar residues" evidence="3">
    <location>
        <begin position="3574"/>
        <end position="3584"/>
    </location>
</feature>
<feature type="region of interest" description="Disordered" evidence="3">
    <location>
        <begin position="1650"/>
        <end position="1694"/>
    </location>
</feature>
<feature type="compositionally biased region" description="Polar residues" evidence="3">
    <location>
        <begin position="37"/>
        <end position="51"/>
    </location>
</feature>
<dbReference type="Proteomes" id="UP000318821">
    <property type="component" value="Unassembled WGS sequence"/>
</dbReference>
<feature type="coiled-coil region" evidence="2">
    <location>
        <begin position="2635"/>
        <end position="2723"/>
    </location>
</feature>
<feature type="region of interest" description="Disordered" evidence="3">
    <location>
        <begin position="1406"/>
        <end position="1438"/>
    </location>
</feature>
<dbReference type="EMBL" id="RHLD01000066">
    <property type="protein sequence ID" value="TPP53895.1"/>
    <property type="molecule type" value="Genomic_DNA"/>
</dbReference>
<sequence length="3584" mass="380480">MQASADSNSPTRPLSAAVAEAAAPTAERSAGVMAEGTSGNTAAVPTGANTSDTTRAVEHVVDERTPPLVAAPASSAEGLAKLLAMCLDRICRLEERQAHGEARQCIFDTALKALFMQAYGRQPQQQSCRQAAVEAHGEDGDAKGSDAHDRERSEQYLCSRHTTSCRTSPWSHVNRPSALGGSSNSHHSDDGYDRAAASSESHSQQRCRRHRPLRYTQGSDMHRPYGADAPASSSLDTGSQHHRHQSPGAVASTGAIPSPSPAGLANTKWKEASSGTGAGVGGGCAHAVPSATAAGNYRNTLTASAAVASGSTNEPPMISHFGSSSGGGGGRQRQGSLVTVVSPTHTSQAEAHAIAASELISAGASSAPASATPMNGFTWAAPVTLFSSSENSRCSTPEWSSCNSRHLAERAEEITHDGPDIAPSAHPQQQRGSRRHLRSSLTHLAPLADHPQHPSARLHLQPTYRKGEEREDRESSSSSRLAATALRSAGSTATSSAAHTGDELDALYHALSTPHPTASSPASSESAATSGVQATGMPPRKVQFPVGMDNTTAINELFAQAVQNTMETTRMKDNLTVLVRSVREEREKRRRLQRREGSAVQRLFQRVLEMSSVMLRLQRAVRRLALEASSAAGAPASAIRAKMALLAMNEWHEHLCASFSTASVAISRSRRSCSVSGSGHRQNISDRSGNVGYAALAAPFSSCGSLSAGCERVVPAVGSPWLSSLSTQCSTDVARGEAIPGRGGAATTGTATSTPVVDGVCNTPTSPVPSGTLSFQQLAGATAVTAAAALPKIISSSSSLHSLVTASAAITTNVNTTTATTITTTATTSRAASATLVPQSMVSSLVSVPRQERPPSPLLSPPAMLDVCATESRSSAVTSDSSVVPALSITDVHFGLALSLHASAAEAELPAPAPAAAAGRGSAGPRAEGARNSTTPDADACSGGRSGQRSEVYGAHPDGVKVTEPQKAQRHLTQPLQQQQRCQDVSGGSSALSSTSSRCRQREHSMRRAAPGAIATTAVPMPIPGGTQHSFARARHPPAPPPPRQATSEHRSGAVTGASTVVDVAAEVGTKGHGGSSGIGAVNTTTAASADSPVASLASSVAALKLTGSAASLVCRTSNAATATTLAQPASTPVTARPRSRQQRSEASVAKPSPGRREARRPWSGLIQSAGSATPRSKAPAADCRGNMRDDACGADAAGSTALQGREDLPTWRDAATSASPTHSSSDRSPSSHPQHSLLSSWLQSPPVRVATAAGGDDKTILSPVTPTGVTAMTAGGERRCRPSAGAHRSHSSSGSIASTPPRRLKAPLAPSPTSTAAVGALLARFSSRSLKFQQTQPVVPIAVAHHPRQLLQTTATSHQARKWTSIPLLSSATVSGTLPHVPMVASVKSASSFLRITPILLSSSTAHPASPVSPLVTGSSASAGTGAGGSGATPGRLPACIAQPVSPLSSTSRLGQYHRPHSSRALHFSTNCSGNNMNASLAAPCTPPPTPPHGHPPSLAHQQSRDAAVQSQHAVVLSRSAAALMQTTKTLPRVVVSPPSPSRSPRVTPLSGPRRTKPLTPAAATPASSQPARSGYDAKTLARAAVSPTGKTQQPANSAKVCGKAKQAPPSSPLAGCESAAVARGAVTHQQALCSSSLVAHHPCSNPLQLTDDPGHRQQQRLQTSCSAQERRSSRRARAGLPPPLSVETLSDASVSALRTSSVGTTGSMDVEKGVKKGDVGDGVSGLAMHNHGGGSCATLVTLFAVADAGQNRGYSAQLHAPELIAEGGQEKSGRERSTPAAAAVTSLPATPTAVAAASVAGVMRSANRISSASDADVDRAAGLEAGKHQPPICFSFLFDASTPVSMLSSALQRNRSSLSQQQQHHSLAAASVGPASAMHNDASHGSSASSSHTPTPTMTLSPVELEAIEQRFVEVLRALSAEPQLEPFRNEYEKLHRLLLSSHDGEQRLLRQARELRDELDTHQQQITTAMQLSQEDEEAIRTLRGEIEAAWAKADTAHEQEQRSRELLHTLRQQVTELDAMVEKTAGLSMGQEAYLRDLLTVKKDREEEAMLLRAALNRTEADHRHVCVQLDAATQAHEAAQHERDEQRHAYQHLLTSLEAEQRERAAKEASVRQYRDTTELCMRRLDERGVEVERAIREEKKAAKEAEGTAQEIQAIARQLQERQERFAVEAARLAAAERENTILTRELPQRQAALREQQDELKREEKQLHLLEKSARAQQAELAALVEKRATAAAAVQTRANSVDAALAELATEEKARAVLEEAVAKVMQRKTNTMHTNTVKATASSKVEGQRVMEAGKSRRLSRQLELLRTDNEQMRKTIYYAEQNHEKNTKEAQQALLNYHRTLDAIRTRRSEAKAVEEDIALHQKKLKAQQALLSTVTADRQKTEKALRETEAELQLLRNRHGSKQEELESVKTELIQQEADMCQLHGLSRQLNKDVANTEQRLRFLREDQQHAESRVEALRSEAQELRQVIAQYDLEARQQGARLKYMTHERNAIATQLLLRSEELELIREKIRLADVARVSGVTKYQRAMKQLLESRDLLVEQRLRCRIALVRLRYLDRLHTKEVHQEKLLSQSRARVRALADELGTKHNVHCWRSMESNAPEVLDALAKVQLLQAKLLRKHGELKEKTDLVEKEERAYQQLRQKLARMPGPEAAEELALCAENMQQRKAQLLCMTDSLAEAEQEAEALEVHVAQLQEELQDLKHRYYQEKTKHTALRQEEKLIARTWGAGSAGVGAARQAGSGTGSSAGGGGVAVVAAGASAPSAEQRRTNTDDRSPSGGGSASADVGHRSGSQPQRPHLHAGGSAVASNSHNGIQAAASGTACSGTGQMSAANSGSVGNGSVPPRNGRRRAPLAEAMLDTLTAGPPQPNFPLQRPPHQRQFPSRAGLAETNKGALDGVGPVLHYVCHRGVYRGYADRAMGADGIAAPVLASSSSLWRLPSLRCGSRVVVSTPVDQIHLAPSVQHRGGADTQHLEDEEEAPDTEEAEDAALYQHHPDEHAGIFQSQHIKPFPVRAAIDIGTGGVVSLCVARVDATVGAIQKLMYQTQLPLHLEALPTSIERTMEDITNKLHILQGAMRRNAFEGLSERAAVLSWPLCLARNAGQLAERLTKEFKVDVRVLGADFDVEWPPSVTRFLVGEGASMPETADDSRSTVDRGTRDSVGRKGAENTLKSLLRAARAPTTSGLAKQRRKAKAPSSSGSAANRGAMDPRTQLDALAFLAHAAVSQCVAPQRLLVLHEDPQRGLRLLGLGTSAADDIADLLDDATTPEERQRLYAIAHGPGPSLLEAGERTPSSGKRVFVAAHAQPRQQASVSPTFSSMRDFQGPADGGTSSDAAPAAASLMRLVEHPLPVDVASAHRYCITQIQRRPLESYCLHASSPNPLLADEFAALRGLLGGMIQPTLPAWVRRKAQLGGVLCGTSHNGGLLNLAARVSQQTHVSLEHLEVHAQYHFCGLTDVLLAESFPNPLLVLPSAALTAAVLRSLESPRITYLPEVSVAAALLVQPSLWLHARAVEVRARLARDPFYGSTTSAQRGRAFDRPHRKDNPTAAPDATWVKEGRWNPISSNESMRGT</sequence>
<feature type="region of interest" description="Disordered" evidence="3">
    <location>
        <begin position="512"/>
        <end position="540"/>
    </location>
</feature>
<feature type="region of interest" description="Disordered" evidence="3">
    <location>
        <begin position="1"/>
        <end position="51"/>
    </location>
</feature>
<keyword evidence="1 2" id="KW-0175">Coiled coil</keyword>
<evidence type="ECO:0000256" key="2">
    <source>
        <dbReference type="SAM" id="Coils"/>
    </source>
</evidence>
<feature type="compositionally biased region" description="Low complexity" evidence="3">
    <location>
        <begin position="1283"/>
        <end position="1312"/>
    </location>
</feature>
<evidence type="ECO:0000313" key="5">
    <source>
        <dbReference type="Proteomes" id="UP000318821"/>
    </source>
</evidence>
<feature type="coiled-coil region" evidence="2">
    <location>
        <begin position="2046"/>
        <end position="2168"/>
    </location>
</feature>
<evidence type="ECO:0000313" key="4">
    <source>
        <dbReference type="EMBL" id="TPP53895.1"/>
    </source>
</evidence>
<feature type="region of interest" description="Disordered" evidence="3">
    <location>
        <begin position="3322"/>
        <end position="3346"/>
    </location>
</feature>
<dbReference type="PANTHER" id="PTHR32083">
    <property type="entry name" value="CILIA AND FLAGELLA-ASSOCIATED PROTEIN 58-RELATED"/>
    <property type="match status" value="1"/>
</dbReference>
<protein>
    <submittedName>
        <fullName evidence="4">Uncharacterized protein</fullName>
    </submittedName>
</protein>
<dbReference type="VEuPathDB" id="TriTrypDB:LdBPK_030310.1"/>
<feature type="compositionally biased region" description="Polar residues" evidence="3">
    <location>
        <begin position="1166"/>
        <end position="1175"/>
    </location>
</feature>
<dbReference type="VEuPathDB" id="TriTrypDB:LDHU3_03.0300"/>
<feature type="compositionally biased region" description="Polar residues" evidence="3">
    <location>
        <begin position="1"/>
        <end position="11"/>
    </location>
</feature>
<dbReference type="PANTHER" id="PTHR32083:SF0">
    <property type="entry name" value="CILIA AND FLAGELLA-ASSOCIATED PROTEIN 58"/>
    <property type="match status" value="1"/>
</dbReference>
<dbReference type="VEuPathDB" id="TriTrypDB:LdCL_030008000"/>
<feature type="region of interest" description="Disordered" evidence="3">
    <location>
        <begin position="1855"/>
        <end position="1900"/>
    </location>
</feature>
<feature type="region of interest" description="Disordered" evidence="3">
    <location>
        <begin position="2971"/>
        <end position="2998"/>
    </location>
</feature>
<feature type="region of interest" description="Disordered" evidence="3">
    <location>
        <begin position="913"/>
        <end position="1053"/>
    </location>
</feature>
<feature type="region of interest" description="Disordered" evidence="3">
    <location>
        <begin position="1126"/>
        <end position="1185"/>
    </location>
</feature>
<feature type="compositionally biased region" description="Low complexity" evidence="3">
    <location>
        <begin position="1214"/>
        <end position="1239"/>
    </location>
</feature>
<feature type="compositionally biased region" description="Basic and acidic residues" evidence="3">
    <location>
        <begin position="2777"/>
        <end position="2787"/>
    </location>
</feature>
<feature type="coiled-coil region" evidence="2">
    <location>
        <begin position="1948"/>
        <end position="1975"/>
    </location>
</feature>
<feature type="compositionally biased region" description="Low complexity" evidence="3">
    <location>
        <begin position="971"/>
        <end position="997"/>
    </location>
</feature>
<dbReference type="GO" id="GO:0005856">
    <property type="term" value="C:cytoskeleton"/>
    <property type="evidence" value="ECO:0007669"/>
    <property type="project" value="TreeGrafter"/>
</dbReference>
<name>A0A504Y1D4_LEIDO</name>
<feature type="compositionally biased region" description="Basic and acidic residues" evidence="3">
    <location>
        <begin position="3159"/>
        <end position="3178"/>
    </location>
</feature>
<reference evidence="5" key="1">
    <citation type="submission" date="2019-02" db="EMBL/GenBank/DDBJ databases">
        <title>FDA dAtabase for Regulatory Grade micrObial Sequences (FDA-ARGOS): Supporting development and validation of Infectious Disease Dx tests.</title>
        <authorList>
            <person name="Duncan R."/>
            <person name="Fisher C."/>
            <person name="Tallon L."/>
            <person name="Sadzewicz L."/>
            <person name="Sengamalay N."/>
            <person name="Ott S."/>
            <person name="Godinez A."/>
            <person name="Nagaraj S."/>
            <person name="Vavikolanu K."/>
            <person name="Vyas G."/>
            <person name="Nadendla S."/>
            <person name="Aluvathingal J."/>
            <person name="Sichtig H."/>
        </authorList>
    </citation>
    <scope>NUCLEOTIDE SEQUENCE [LARGE SCALE GENOMIC DNA]</scope>
    <source>
        <strain evidence="5">FDAARGOS_360</strain>
    </source>
</reference>
<feature type="region of interest" description="Disordered" evidence="3">
    <location>
        <begin position="1533"/>
        <end position="1617"/>
    </location>
</feature>
<feature type="region of interest" description="Disordered" evidence="3">
    <location>
        <begin position="417"/>
        <end position="498"/>
    </location>
</feature>
<dbReference type="Gene3D" id="1.20.5.170">
    <property type="match status" value="1"/>
</dbReference>
<feature type="region of interest" description="Disordered" evidence="3">
    <location>
        <begin position="1254"/>
        <end position="1312"/>
    </location>
</feature>
<feature type="compositionally biased region" description="Low complexity" evidence="3">
    <location>
        <begin position="1559"/>
        <end position="1575"/>
    </location>
</feature>
<dbReference type="VEuPathDB" id="TriTrypDB:LDHU3_03.0320"/>
<feature type="compositionally biased region" description="Low complexity" evidence="3">
    <location>
        <begin position="2828"/>
        <end position="2856"/>
    </location>
</feature>
<feature type="compositionally biased region" description="Basic and acidic residues" evidence="3">
    <location>
        <begin position="3547"/>
        <end position="3557"/>
    </location>
</feature>
<dbReference type="VEuPathDB" id="TriTrypDB:LdCL_030008100"/>
<feature type="compositionally biased region" description="Pro residues" evidence="3">
    <location>
        <begin position="1486"/>
        <end position="1496"/>
    </location>
</feature>
<feature type="compositionally biased region" description="Low complexity" evidence="3">
    <location>
        <begin position="512"/>
        <end position="530"/>
    </location>
</feature>
<feature type="region of interest" description="Disordered" evidence="3">
    <location>
        <begin position="3540"/>
        <end position="3584"/>
    </location>
</feature>
<dbReference type="VEuPathDB" id="TriTrypDB:LdCL_030007900"/>
<feature type="region of interest" description="Disordered" evidence="3">
    <location>
        <begin position="309"/>
        <end position="337"/>
    </location>
</feature>
<dbReference type="VEuPathDB" id="TriTrypDB:LDHU3_03.0310"/>
<feature type="compositionally biased region" description="Acidic residues" evidence="3">
    <location>
        <begin position="2986"/>
        <end position="2998"/>
    </location>
</feature>
<feature type="compositionally biased region" description="Basic and acidic residues" evidence="3">
    <location>
        <begin position="465"/>
        <end position="475"/>
    </location>
</feature>
<feature type="region of interest" description="Disordered" evidence="3">
    <location>
        <begin position="1481"/>
        <end position="1507"/>
    </location>
</feature>
<evidence type="ECO:0000256" key="3">
    <source>
        <dbReference type="SAM" id="MobiDB-lite"/>
    </source>
</evidence>
<comment type="caution">
    <text evidence="4">The sequence shown here is derived from an EMBL/GenBank/DDBJ whole genome shotgun (WGS) entry which is preliminary data.</text>
</comment>
<feature type="region of interest" description="Disordered" evidence="3">
    <location>
        <begin position="127"/>
        <end position="279"/>
    </location>
</feature>
<feature type="region of interest" description="Disordered" evidence="3">
    <location>
        <begin position="2770"/>
        <end position="2860"/>
    </location>
</feature>
<feature type="compositionally biased region" description="Low complexity" evidence="3">
    <location>
        <begin position="476"/>
        <end position="498"/>
    </location>
</feature>
<accession>A0A504Y1D4</accession>
<feature type="compositionally biased region" description="Low complexity" evidence="3">
    <location>
        <begin position="1885"/>
        <end position="1900"/>
    </location>
</feature>
<feature type="coiled-coil region" evidence="2">
    <location>
        <begin position="2361"/>
        <end position="2486"/>
    </location>
</feature>
<proteinExistence type="predicted"/>
<dbReference type="VEuPathDB" id="TriTrypDB:LdBPK_030290.1"/>
<feature type="compositionally biased region" description="Low complexity" evidence="3">
    <location>
        <begin position="12"/>
        <end position="30"/>
    </location>
</feature>
<feature type="compositionally biased region" description="Polar residues" evidence="3">
    <location>
        <begin position="3322"/>
        <end position="3332"/>
    </location>
</feature>
<feature type="compositionally biased region" description="Polar residues" evidence="3">
    <location>
        <begin position="160"/>
        <end position="171"/>
    </location>
</feature>
<gene>
    <name evidence="4" type="ORF">CGC20_5920</name>
</gene>